<sequence length="62" mass="6626">MGPLPTPSGDPLLSKPVLHERYCSDALSRQGAESWVSCLDLQAVLHASEASRPLSTSVIPRP</sequence>
<dbReference type="Proteomes" id="UP000292082">
    <property type="component" value="Unassembled WGS sequence"/>
</dbReference>
<reference evidence="2 3" key="1">
    <citation type="submission" date="2019-01" db="EMBL/GenBank/DDBJ databases">
        <title>Draft genome sequences of three monokaryotic isolates of the white-rot basidiomycete fungus Dichomitus squalens.</title>
        <authorList>
            <consortium name="DOE Joint Genome Institute"/>
            <person name="Lopez S.C."/>
            <person name="Andreopoulos B."/>
            <person name="Pangilinan J."/>
            <person name="Lipzen A."/>
            <person name="Riley R."/>
            <person name="Ahrendt S."/>
            <person name="Ng V."/>
            <person name="Barry K."/>
            <person name="Daum C."/>
            <person name="Grigoriev I.V."/>
            <person name="Hilden K.S."/>
            <person name="Makela M.R."/>
            <person name="de Vries R.P."/>
        </authorList>
    </citation>
    <scope>NUCLEOTIDE SEQUENCE [LARGE SCALE GENOMIC DNA]</scope>
    <source>
        <strain evidence="2 3">CBS 464.89</strain>
        <strain evidence="1">OM18370.1</strain>
    </source>
</reference>
<protein>
    <submittedName>
        <fullName evidence="2">Uncharacterized protein</fullName>
    </submittedName>
</protein>
<evidence type="ECO:0000313" key="3">
    <source>
        <dbReference type="Proteomes" id="UP000292082"/>
    </source>
</evidence>
<name>A0A4Q9Q4V2_9APHY</name>
<dbReference type="AlphaFoldDB" id="A0A4Q9Q4V2"/>
<gene>
    <name evidence="2" type="ORF">BD310DRAFT_811425</name>
    <name evidence="1" type="ORF">BD311DRAFT_622199</name>
</gene>
<evidence type="ECO:0000313" key="2">
    <source>
        <dbReference type="EMBL" id="TBU62372.1"/>
    </source>
</evidence>
<dbReference type="EMBL" id="ML143488">
    <property type="protein sequence ID" value="TBU24070.1"/>
    <property type="molecule type" value="Genomic_DNA"/>
</dbReference>
<organism evidence="2 3">
    <name type="scientific">Dichomitus squalens</name>
    <dbReference type="NCBI Taxonomy" id="114155"/>
    <lineage>
        <taxon>Eukaryota</taxon>
        <taxon>Fungi</taxon>
        <taxon>Dikarya</taxon>
        <taxon>Basidiomycota</taxon>
        <taxon>Agaricomycotina</taxon>
        <taxon>Agaricomycetes</taxon>
        <taxon>Polyporales</taxon>
        <taxon>Polyporaceae</taxon>
        <taxon>Dichomitus</taxon>
    </lineage>
</organism>
<keyword evidence="3" id="KW-1185">Reference proteome</keyword>
<dbReference type="EMBL" id="ML145094">
    <property type="protein sequence ID" value="TBU62372.1"/>
    <property type="molecule type" value="Genomic_DNA"/>
</dbReference>
<dbReference type="Proteomes" id="UP000292957">
    <property type="component" value="Unassembled WGS sequence"/>
</dbReference>
<evidence type="ECO:0000313" key="1">
    <source>
        <dbReference type="EMBL" id="TBU24070.1"/>
    </source>
</evidence>
<proteinExistence type="predicted"/>
<accession>A0A4Q9Q4V2</accession>